<evidence type="ECO:0000313" key="3">
    <source>
        <dbReference type="Proteomes" id="UP000035682"/>
    </source>
</evidence>
<dbReference type="WormBase" id="SRAE_X000239350">
    <property type="protein sequence ID" value="SRP06986"/>
    <property type="gene ID" value="WBGene00267979"/>
</dbReference>
<organism evidence="2">
    <name type="scientific">Strongyloides ratti</name>
    <name type="common">Parasitic roundworm</name>
    <dbReference type="NCBI Taxonomy" id="34506"/>
    <lineage>
        <taxon>Eukaryota</taxon>
        <taxon>Metazoa</taxon>
        <taxon>Ecdysozoa</taxon>
        <taxon>Nematoda</taxon>
        <taxon>Chromadorea</taxon>
        <taxon>Rhabditida</taxon>
        <taxon>Tylenchina</taxon>
        <taxon>Panagrolaimomorpha</taxon>
        <taxon>Strongyloidoidea</taxon>
        <taxon>Strongyloididae</taxon>
        <taxon>Strongyloides</taxon>
    </lineage>
</organism>
<keyword evidence="1" id="KW-1133">Transmembrane helix</keyword>
<keyword evidence="1" id="KW-0812">Transmembrane</keyword>
<reference evidence="2" key="2">
    <citation type="submission" date="2014-09" db="EMBL/GenBank/DDBJ databases">
        <authorList>
            <person name="Aslett A.Martin."/>
        </authorList>
    </citation>
    <scope>NUCLEOTIDE SEQUENCE</scope>
    <source>
        <strain evidence="2">ED321 Heterogonic</strain>
    </source>
</reference>
<accession>A0A090KT38</accession>
<name>A0A090KT38_STRRB</name>
<evidence type="ECO:0000313" key="5">
    <source>
        <dbReference type="WormBase" id="SRAE_X000239350"/>
    </source>
</evidence>
<keyword evidence="3" id="KW-1185">Reference proteome</keyword>
<gene>
    <name evidence="2 4 5" type="ORF">SRAE_X000239350</name>
</gene>
<evidence type="ECO:0000256" key="1">
    <source>
        <dbReference type="SAM" id="Phobius"/>
    </source>
</evidence>
<dbReference type="CTD" id="36385473"/>
<dbReference type="GeneID" id="36385473"/>
<dbReference type="RefSeq" id="XP_024499869.1">
    <property type="nucleotide sequence ID" value="XM_024645603.1"/>
</dbReference>
<dbReference type="Proteomes" id="UP000035682">
    <property type="component" value="Unplaced"/>
</dbReference>
<evidence type="ECO:0000313" key="4">
    <source>
        <dbReference type="WBParaSite" id="SRAE_X000239350.1"/>
    </source>
</evidence>
<dbReference type="AlphaFoldDB" id="A0A090KT38"/>
<protein>
    <submittedName>
        <fullName evidence="4">NADH dehydrogenase subunit 3</fullName>
    </submittedName>
</protein>
<reference evidence="4" key="3">
    <citation type="submission" date="2020-12" db="UniProtKB">
        <authorList>
            <consortium name="WormBaseParasite"/>
        </authorList>
    </citation>
    <scope>IDENTIFICATION</scope>
</reference>
<keyword evidence="1" id="KW-0472">Membrane</keyword>
<dbReference type="WBParaSite" id="SRAE_X000239350.1">
    <property type="protein sequence ID" value="SRAE_X000239350.1"/>
    <property type="gene ID" value="WBGene00267979"/>
</dbReference>
<dbReference type="EMBL" id="LN609400">
    <property type="protein sequence ID" value="CEF60660.1"/>
    <property type="molecule type" value="Genomic_DNA"/>
</dbReference>
<evidence type="ECO:0000313" key="2">
    <source>
        <dbReference type="EMBL" id="CEF60660.1"/>
    </source>
</evidence>
<proteinExistence type="predicted"/>
<feature type="transmembrane region" description="Helical" evidence="1">
    <location>
        <begin position="16"/>
        <end position="37"/>
    </location>
</feature>
<reference evidence="3" key="1">
    <citation type="submission" date="2014-09" db="EMBL/GenBank/DDBJ databases">
        <authorList>
            <person name="Martin A.A."/>
        </authorList>
    </citation>
    <scope>NUCLEOTIDE SEQUENCE</scope>
    <source>
        <strain evidence="3">ED321</strain>
    </source>
</reference>
<sequence length="62" mass="7230">MGNDVISVNESNFVCFFLIILLVIILIEINLLCPFYLRYNIKFSVTVKLRLSYIITSFGFTF</sequence>